<reference evidence="1" key="1">
    <citation type="submission" date="2022-02" db="EMBL/GenBank/DDBJ databases">
        <title>Plant Genome Project.</title>
        <authorList>
            <person name="Zhang R.-G."/>
        </authorList>
    </citation>
    <scope>NUCLEOTIDE SEQUENCE</scope>
    <source>
        <strain evidence="1">AT1</strain>
    </source>
</reference>
<comment type="caution">
    <text evidence="1">The sequence shown here is derived from an EMBL/GenBank/DDBJ whole genome shotgun (WGS) entry which is preliminary data.</text>
</comment>
<dbReference type="Proteomes" id="UP001062846">
    <property type="component" value="Chromosome 1"/>
</dbReference>
<protein>
    <submittedName>
        <fullName evidence="1">Uncharacterized protein</fullName>
    </submittedName>
</protein>
<gene>
    <name evidence="1" type="ORF">RHMOL_Rhmol01G0086200</name>
</gene>
<organism evidence="1 2">
    <name type="scientific">Rhododendron molle</name>
    <name type="common">Chinese azalea</name>
    <name type="synonym">Azalea mollis</name>
    <dbReference type="NCBI Taxonomy" id="49168"/>
    <lineage>
        <taxon>Eukaryota</taxon>
        <taxon>Viridiplantae</taxon>
        <taxon>Streptophyta</taxon>
        <taxon>Embryophyta</taxon>
        <taxon>Tracheophyta</taxon>
        <taxon>Spermatophyta</taxon>
        <taxon>Magnoliopsida</taxon>
        <taxon>eudicotyledons</taxon>
        <taxon>Gunneridae</taxon>
        <taxon>Pentapetalae</taxon>
        <taxon>asterids</taxon>
        <taxon>Ericales</taxon>
        <taxon>Ericaceae</taxon>
        <taxon>Ericoideae</taxon>
        <taxon>Rhodoreae</taxon>
        <taxon>Rhododendron</taxon>
    </lineage>
</organism>
<sequence length="81" mass="9456">MPNWVWDPTSDEYQLLAWNDPLDAFSLPALFAEEYQPGYQPEVMTYNWPELDPLRLDFSHFNDFASITCIATWASPRTQPS</sequence>
<evidence type="ECO:0000313" key="1">
    <source>
        <dbReference type="EMBL" id="KAI8571041.1"/>
    </source>
</evidence>
<evidence type="ECO:0000313" key="2">
    <source>
        <dbReference type="Proteomes" id="UP001062846"/>
    </source>
</evidence>
<keyword evidence="2" id="KW-1185">Reference proteome</keyword>
<proteinExistence type="predicted"/>
<dbReference type="EMBL" id="CM046388">
    <property type="protein sequence ID" value="KAI8571041.1"/>
    <property type="molecule type" value="Genomic_DNA"/>
</dbReference>
<name>A0ACC0Q0U0_RHOML</name>
<accession>A0ACC0Q0U0</accession>